<comment type="caution">
    <text evidence="2">The sequence shown here is derived from an EMBL/GenBank/DDBJ whole genome shotgun (WGS) entry which is preliminary data.</text>
</comment>
<dbReference type="EMBL" id="JAMZMK010008207">
    <property type="protein sequence ID" value="KAI7741398.1"/>
    <property type="molecule type" value="Genomic_DNA"/>
</dbReference>
<dbReference type="AlphaFoldDB" id="A0AAD5CGN1"/>
<accession>A0AAD5CGN1</accession>
<feature type="region of interest" description="Disordered" evidence="1">
    <location>
        <begin position="86"/>
        <end position="105"/>
    </location>
</feature>
<sequence>MGMGGGTTPTGLRAFDGVEDIQTDCKTHKVVVKGEKAYPLKLRLTNEWPSGVLNRASTYEIPPGLSDSSGSDPTISELVAEIKPASTVSSTELSTKPPNTTLSPYTFVERPANAHGAEKRSADVTDDSQYWRYDVSKRQKGGGGDTARLCFKFANVKEVKVATSSTVCKKES</sequence>
<name>A0AAD5CGN1_AMBAR</name>
<evidence type="ECO:0000313" key="2">
    <source>
        <dbReference type="EMBL" id="KAI7741398.1"/>
    </source>
</evidence>
<keyword evidence="3" id="KW-1185">Reference proteome</keyword>
<evidence type="ECO:0000256" key="1">
    <source>
        <dbReference type="SAM" id="MobiDB-lite"/>
    </source>
</evidence>
<dbReference type="Proteomes" id="UP001206925">
    <property type="component" value="Unassembled WGS sequence"/>
</dbReference>
<feature type="non-terminal residue" evidence="2">
    <location>
        <position position="172"/>
    </location>
</feature>
<reference evidence="2" key="1">
    <citation type="submission" date="2022-06" db="EMBL/GenBank/DDBJ databases">
        <title>Uncovering the hologenomic basis of an extraordinary plant invasion.</title>
        <authorList>
            <person name="Bieker V.C."/>
            <person name="Martin M.D."/>
            <person name="Gilbert T."/>
            <person name="Hodgins K."/>
            <person name="Battlay P."/>
            <person name="Petersen B."/>
            <person name="Wilson J."/>
        </authorList>
    </citation>
    <scope>NUCLEOTIDE SEQUENCE</scope>
    <source>
        <strain evidence="2">AA19_3_7</strain>
        <tissue evidence="2">Leaf</tissue>
    </source>
</reference>
<feature type="compositionally biased region" description="Polar residues" evidence="1">
    <location>
        <begin position="86"/>
        <end position="104"/>
    </location>
</feature>
<proteinExistence type="predicted"/>
<organism evidence="2 3">
    <name type="scientific">Ambrosia artemisiifolia</name>
    <name type="common">Common ragweed</name>
    <dbReference type="NCBI Taxonomy" id="4212"/>
    <lineage>
        <taxon>Eukaryota</taxon>
        <taxon>Viridiplantae</taxon>
        <taxon>Streptophyta</taxon>
        <taxon>Embryophyta</taxon>
        <taxon>Tracheophyta</taxon>
        <taxon>Spermatophyta</taxon>
        <taxon>Magnoliopsida</taxon>
        <taxon>eudicotyledons</taxon>
        <taxon>Gunneridae</taxon>
        <taxon>Pentapetalae</taxon>
        <taxon>asterids</taxon>
        <taxon>campanulids</taxon>
        <taxon>Asterales</taxon>
        <taxon>Asteraceae</taxon>
        <taxon>Asteroideae</taxon>
        <taxon>Heliantheae alliance</taxon>
        <taxon>Heliantheae</taxon>
        <taxon>Ambrosia</taxon>
    </lineage>
</organism>
<protein>
    <submittedName>
        <fullName evidence="2">Uncharacterized protein</fullName>
    </submittedName>
</protein>
<gene>
    <name evidence="2" type="ORF">M8C21_000858</name>
</gene>
<evidence type="ECO:0000313" key="3">
    <source>
        <dbReference type="Proteomes" id="UP001206925"/>
    </source>
</evidence>